<feature type="domain" description="HD Cas3-type" evidence="11">
    <location>
        <begin position="12"/>
        <end position="179"/>
    </location>
</feature>
<feature type="domain" description="Helicase ATP-binding" evidence="10">
    <location>
        <begin position="239"/>
        <end position="431"/>
    </location>
</feature>
<dbReference type="Gene3D" id="1.10.3210.30">
    <property type="match status" value="1"/>
</dbReference>
<dbReference type="GO" id="GO:0016787">
    <property type="term" value="F:hydrolase activity"/>
    <property type="evidence" value="ECO:0007669"/>
    <property type="project" value="UniProtKB-KW"/>
</dbReference>
<dbReference type="OrthoDB" id="9810236at2"/>
<evidence type="ECO:0000256" key="6">
    <source>
        <dbReference type="ARBA" id="ARBA00022801"/>
    </source>
</evidence>
<evidence type="ECO:0000256" key="1">
    <source>
        <dbReference type="ARBA" id="ARBA00006847"/>
    </source>
</evidence>
<dbReference type="CDD" id="cd09641">
    <property type="entry name" value="Cas3''_I"/>
    <property type="match status" value="1"/>
</dbReference>
<dbReference type="GO" id="GO:0051607">
    <property type="term" value="P:defense response to virus"/>
    <property type="evidence" value="ECO:0007669"/>
    <property type="project" value="UniProtKB-KW"/>
</dbReference>
<dbReference type="NCBIfam" id="TIGR01587">
    <property type="entry name" value="cas3_core"/>
    <property type="match status" value="1"/>
</dbReference>
<dbReference type="PROSITE" id="PS51192">
    <property type="entry name" value="HELICASE_ATP_BIND_1"/>
    <property type="match status" value="1"/>
</dbReference>
<organism evidence="12 13">
    <name type="scientific">Fulvimarina endophytica</name>
    <dbReference type="NCBI Taxonomy" id="2293836"/>
    <lineage>
        <taxon>Bacteria</taxon>
        <taxon>Pseudomonadati</taxon>
        <taxon>Pseudomonadota</taxon>
        <taxon>Alphaproteobacteria</taxon>
        <taxon>Hyphomicrobiales</taxon>
        <taxon>Aurantimonadaceae</taxon>
        <taxon>Fulvimarina</taxon>
    </lineage>
</organism>
<dbReference type="InterPro" id="IPR006474">
    <property type="entry name" value="Helicase_Cas3_CRISPR-ass_core"/>
</dbReference>
<evidence type="ECO:0000259" key="10">
    <source>
        <dbReference type="PROSITE" id="PS51192"/>
    </source>
</evidence>
<dbReference type="InterPro" id="IPR006674">
    <property type="entry name" value="HD_domain"/>
</dbReference>
<accession>A0A371WZ41</accession>
<dbReference type="GO" id="GO:0003676">
    <property type="term" value="F:nucleic acid binding"/>
    <property type="evidence" value="ECO:0007669"/>
    <property type="project" value="InterPro"/>
</dbReference>
<keyword evidence="3" id="KW-0540">Nuclease</keyword>
<dbReference type="SUPFAM" id="SSF52540">
    <property type="entry name" value="P-loop containing nucleoside triphosphate hydrolases"/>
    <property type="match status" value="1"/>
</dbReference>
<keyword evidence="6" id="KW-0378">Hydrolase</keyword>
<dbReference type="InterPro" id="IPR054712">
    <property type="entry name" value="Cas3-like_dom"/>
</dbReference>
<gene>
    <name evidence="12" type="primary">cas3</name>
    <name evidence="12" type="ORF">DYI37_17250</name>
</gene>
<comment type="caution">
    <text evidence="12">The sequence shown here is derived from an EMBL/GenBank/DDBJ whole genome shotgun (WGS) entry which is preliminary data.</text>
</comment>
<comment type="similarity">
    <text evidence="2">In the central section; belongs to the CRISPR-associated helicase Cas3 family.</text>
</comment>
<dbReference type="GO" id="GO:0005524">
    <property type="term" value="F:ATP binding"/>
    <property type="evidence" value="ECO:0007669"/>
    <property type="project" value="UniProtKB-KW"/>
</dbReference>
<keyword evidence="8" id="KW-0067">ATP-binding</keyword>
<comment type="similarity">
    <text evidence="1">In the N-terminal section; belongs to the CRISPR-associated nuclease Cas3-HD family.</text>
</comment>
<keyword evidence="13" id="KW-1185">Reference proteome</keyword>
<dbReference type="PROSITE" id="PS51643">
    <property type="entry name" value="HD_CAS3"/>
    <property type="match status" value="1"/>
</dbReference>
<evidence type="ECO:0000256" key="7">
    <source>
        <dbReference type="ARBA" id="ARBA00022806"/>
    </source>
</evidence>
<keyword evidence="5" id="KW-0547">Nucleotide-binding</keyword>
<dbReference type="InterPro" id="IPR014001">
    <property type="entry name" value="Helicase_ATP-bd"/>
</dbReference>
<dbReference type="EMBL" id="QURL01000008">
    <property type="protein sequence ID" value="RFC62251.1"/>
    <property type="molecule type" value="Genomic_DNA"/>
</dbReference>
<dbReference type="InterPro" id="IPR006483">
    <property type="entry name" value="CRISPR-assoc_Cas3_HD"/>
</dbReference>
<dbReference type="Pfam" id="PF01966">
    <property type="entry name" value="HD"/>
    <property type="match status" value="1"/>
</dbReference>
<dbReference type="GO" id="GO:0004518">
    <property type="term" value="F:nuclease activity"/>
    <property type="evidence" value="ECO:0007669"/>
    <property type="project" value="UniProtKB-KW"/>
</dbReference>
<dbReference type="AlphaFoldDB" id="A0A371WZ41"/>
<keyword evidence="9" id="KW-0051">Antiviral defense</keyword>
<dbReference type="Proteomes" id="UP000264310">
    <property type="component" value="Unassembled WGS sequence"/>
</dbReference>
<evidence type="ECO:0000313" key="12">
    <source>
        <dbReference type="EMBL" id="RFC62251.1"/>
    </source>
</evidence>
<keyword evidence="4" id="KW-0479">Metal-binding</keyword>
<dbReference type="GO" id="GO:0046872">
    <property type="term" value="F:metal ion binding"/>
    <property type="evidence" value="ECO:0007669"/>
    <property type="project" value="UniProtKB-KW"/>
</dbReference>
<proteinExistence type="inferred from homology"/>
<reference evidence="12 13" key="1">
    <citation type="submission" date="2018-08" db="EMBL/GenBank/DDBJ databases">
        <title>Fulvimarina sp. 85, whole genome shotgun sequence.</title>
        <authorList>
            <person name="Tuo L."/>
        </authorList>
    </citation>
    <scope>NUCLEOTIDE SEQUENCE [LARGE SCALE GENOMIC DNA]</scope>
    <source>
        <strain evidence="12 13">85</strain>
    </source>
</reference>
<evidence type="ECO:0000259" key="11">
    <source>
        <dbReference type="PROSITE" id="PS51643"/>
    </source>
</evidence>
<dbReference type="InterPro" id="IPR038257">
    <property type="entry name" value="CRISPR-assoc_Cas3_HD_sf"/>
</dbReference>
<dbReference type="NCBIfam" id="TIGR01596">
    <property type="entry name" value="cas3_HD"/>
    <property type="match status" value="1"/>
</dbReference>
<name>A0A371WZ41_9HYPH</name>
<keyword evidence="7" id="KW-0347">Helicase</keyword>
<evidence type="ECO:0000256" key="9">
    <source>
        <dbReference type="ARBA" id="ARBA00023118"/>
    </source>
</evidence>
<dbReference type="Pfam" id="PF00270">
    <property type="entry name" value="DEAD"/>
    <property type="match status" value="1"/>
</dbReference>
<dbReference type="RefSeq" id="WP_116684519.1">
    <property type="nucleotide sequence ID" value="NZ_QURL01000008.1"/>
</dbReference>
<evidence type="ECO:0000256" key="8">
    <source>
        <dbReference type="ARBA" id="ARBA00022840"/>
    </source>
</evidence>
<dbReference type="Pfam" id="PF22590">
    <property type="entry name" value="Cas3-like_C_2"/>
    <property type="match status" value="1"/>
</dbReference>
<evidence type="ECO:0000313" key="13">
    <source>
        <dbReference type="Proteomes" id="UP000264310"/>
    </source>
</evidence>
<dbReference type="Gene3D" id="3.40.50.300">
    <property type="entry name" value="P-loop containing nucleotide triphosphate hydrolases"/>
    <property type="match status" value="2"/>
</dbReference>
<sequence>MPFYAHSIEGKAPERWEPLVDHLEAVAAQARCFGDEIGIARLCELAARLHDLGKFDPRFQRYLAGARERVPHSIAGAAAIVDRGETPGEKAVAMLIAQAIAGHHAGLPDRTGSDGASLAERKAAFDFASLSGSWHYFIPQNLDGLGMTFAGSGSKREEAQRYAMLGRMIFSCLVDADFLETERFYVERGERRRDRDWPSLADCLPRFQRRFEARIAGFDPAASEIAGLRHEILTSARERARTLEPGLFTLDVPTGGGKTLASLGFALDHAEKWGHRRIIYGIPFTSIIDQTAEIFRDVLGADAILEHHSAIEDERLDRSLEDADTRRSGKDKMRLAMENWAAPVIVTTHVQLFESLFAARTSRARKLHNIAKSVIILDEAQVLPKHLLAPTVRAIDVLARDWGCSIVLCTATQPAFDASNFPERHPLALDLEGRELAPDPKRLHAAFRRNRLVQAGEMDDEALVAALGDEPQALIIVNSRAHALELFTLAHEAGLDGLVHLTTRQCAAHRHAILKDVRARLTNGEPCRLIATSLVEAGVDIDFPKAWRAEAGLESIIQAAGRVNREMKRDAEACTVTVFKPAGRKPPFEIAALVRDTQNVARRQPDLFMREAIDDYFGEVYWRMGEEGLDAAPLGPIADGETRGILRQMAHTKVQGLDIVYRTIAERYRMIENGMAPIVIARDEKAKAAVEKLSLPDVPSGAVARELQSYIVQVPPKARALLVATGHVVFGHPELRGDQFAVLRTQTLYREEIGLWWENADYLAIEQMMF</sequence>
<evidence type="ECO:0000256" key="4">
    <source>
        <dbReference type="ARBA" id="ARBA00022723"/>
    </source>
</evidence>
<dbReference type="SUPFAM" id="SSF109604">
    <property type="entry name" value="HD-domain/PDEase-like"/>
    <property type="match status" value="1"/>
</dbReference>
<evidence type="ECO:0000256" key="2">
    <source>
        <dbReference type="ARBA" id="ARBA00009046"/>
    </source>
</evidence>
<dbReference type="GO" id="GO:0004386">
    <property type="term" value="F:helicase activity"/>
    <property type="evidence" value="ECO:0007669"/>
    <property type="project" value="UniProtKB-KW"/>
</dbReference>
<evidence type="ECO:0000256" key="5">
    <source>
        <dbReference type="ARBA" id="ARBA00022741"/>
    </source>
</evidence>
<protein>
    <submittedName>
        <fullName evidence="12">CRISPR-associated helicase Cas3</fullName>
    </submittedName>
</protein>
<dbReference type="InterPro" id="IPR011545">
    <property type="entry name" value="DEAD/DEAH_box_helicase_dom"/>
</dbReference>
<dbReference type="CDD" id="cd17930">
    <property type="entry name" value="DEXHc_cas3"/>
    <property type="match status" value="1"/>
</dbReference>
<evidence type="ECO:0000256" key="3">
    <source>
        <dbReference type="ARBA" id="ARBA00022722"/>
    </source>
</evidence>
<dbReference type="InterPro" id="IPR027417">
    <property type="entry name" value="P-loop_NTPase"/>
</dbReference>